<dbReference type="PANTHER" id="PTHR21286">
    <property type="entry name" value="NUCLEAR PORE COMPLEX PROTEIN NUP160"/>
    <property type="match status" value="1"/>
</dbReference>
<reference evidence="5" key="1">
    <citation type="submission" date="2022-07" db="EMBL/GenBank/DDBJ databases">
        <title>Chromosome-level genome of Muraenolepis orangiensis.</title>
        <authorList>
            <person name="Kim J."/>
        </authorList>
    </citation>
    <scope>NUCLEOTIDE SEQUENCE</scope>
    <source>
        <strain evidence="5">KU_S4_2022</strain>
        <tissue evidence="5">Muscle</tissue>
    </source>
</reference>
<evidence type="ECO:0000313" key="6">
    <source>
        <dbReference type="Proteomes" id="UP001148018"/>
    </source>
</evidence>
<dbReference type="Pfam" id="PF11715">
    <property type="entry name" value="Beta-prop_Nup120_160"/>
    <property type="match status" value="1"/>
</dbReference>
<comment type="caution">
    <text evidence="5">The sequence shown here is derived from an EMBL/GenBank/DDBJ whole genome shotgun (WGS) entry which is preliminary data.</text>
</comment>
<dbReference type="InterPro" id="IPR059141">
    <property type="entry name" value="Beta-prop_Nup120_160"/>
</dbReference>
<keyword evidence="6" id="KW-1185">Reference proteome</keyword>
<dbReference type="PANTHER" id="PTHR21286:SF0">
    <property type="entry name" value="NUCLEAR PORE COMPLEX PROTEIN NUP160"/>
    <property type="match status" value="1"/>
</dbReference>
<dbReference type="GO" id="GO:0017056">
    <property type="term" value="F:structural constituent of nuclear pore"/>
    <property type="evidence" value="ECO:0007669"/>
    <property type="project" value="TreeGrafter"/>
</dbReference>
<dbReference type="GO" id="GO:0005643">
    <property type="term" value="C:nuclear pore"/>
    <property type="evidence" value="ECO:0007669"/>
    <property type="project" value="UniProtKB-ARBA"/>
</dbReference>
<dbReference type="AlphaFoldDB" id="A0A9Q0DXC5"/>
<dbReference type="Proteomes" id="UP001148018">
    <property type="component" value="Unassembled WGS sequence"/>
</dbReference>
<keyword evidence="2" id="KW-0813">Transport</keyword>
<dbReference type="InterPro" id="IPR021717">
    <property type="entry name" value="Nucleoporin_Nup160"/>
</dbReference>
<evidence type="ECO:0000256" key="1">
    <source>
        <dbReference type="ARBA" id="ARBA00004123"/>
    </source>
</evidence>
<accession>A0A9Q0DXC5</accession>
<gene>
    <name evidence="5" type="ORF">NHX12_002598</name>
</gene>
<protein>
    <recommendedName>
        <fullName evidence="4">Nucleoporin Nup120/160 beta-propeller domain-containing protein</fullName>
    </recommendedName>
</protein>
<keyword evidence="3" id="KW-0539">Nucleus</keyword>
<dbReference type="EMBL" id="JANIIK010000110">
    <property type="protein sequence ID" value="KAJ3596189.1"/>
    <property type="molecule type" value="Genomic_DNA"/>
</dbReference>
<organism evidence="5 6">
    <name type="scientific">Muraenolepis orangiensis</name>
    <name type="common">Patagonian moray cod</name>
    <dbReference type="NCBI Taxonomy" id="630683"/>
    <lineage>
        <taxon>Eukaryota</taxon>
        <taxon>Metazoa</taxon>
        <taxon>Chordata</taxon>
        <taxon>Craniata</taxon>
        <taxon>Vertebrata</taxon>
        <taxon>Euteleostomi</taxon>
        <taxon>Actinopterygii</taxon>
        <taxon>Neopterygii</taxon>
        <taxon>Teleostei</taxon>
        <taxon>Neoteleostei</taxon>
        <taxon>Acanthomorphata</taxon>
        <taxon>Zeiogadaria</taxon>
        <taxon>Gadariae</taxon>
        <taxon>Gadiformes</taxon>
        <taxon>Muraenolepidoidei</taxon>
        <taxon>Muraenolepididae</taxon>
        <taxon>Muraenolepis</taxon>
    </lineage>
</organism>
<proteinExistence type="predicted"/>
<name>A0A9Q0DXC5_9TELE</name>
<evidence type="ECO:0000256" key="2">
    <source>
        <dbReference type="ARBA" id="ARBA00022448"/>
    </source>
</evidence>
<evidence type="ECO:0000313" key="5">
    <source>
        <dbReference type="EMBL" id="KAJ3596189.1"/>
    </source>
</evidence>
<evidence type="ECO:0000259" key="4">
    <source>
        <dbReference type="Pfam" id="PF11715"/>
    </source>
</evidence>
<feature type="domain" description="Nucleoporin Nup120/160 beta-propeller" evidence="4">
    <location>
        <begin position="63"/>
        <end position="432"/>
    </location>
</feature>
<evidence type="ECO:0000256" key="3">
    <source>
        <dbReference type="ARBA" id="ARBA00023242"/>
    </source>
</evidence>
<dbReference type="OrthoDB" id="67716at2759"/>
<comment type="subcellular location">
    <subcellularLocation>
        <location evidence="1">Nucleus</location>
    </subcellularLocation>
</comment>
<sequence>MAALLERSFIEICGFERETLHRFKEITVDLGLSSLPGGTRYPDCAGGFHYEENGKLLSITSNRFIHWSASGDSVQLVEQSLDTNLLNNAVRLQFVHCSVLPGGVHIQETLNNVVVLIATNRSVHRLLLPHPSCMYRSELVVELQMQSVFTDVGKLNLQDPAHGAILPMPAGQTAAPCAATAWLSRQGQAHYALTSRTGGILVNTLPPSDTLGGLSVVELKRSTVMQKLAGWMPTAIRGEQLPGDLALCLAVRELEDDSFLFALCQDHKLRMWSLREQSCLMEADMLDYMPACKGGWRATGLCLAVYLAAPQSGQFTVLQLVATDNNRYSLDHISSLFSTQETLVDFALTSTDIWAVWMDDSNATIVKYINYEHNTAGQWNQVFVQPPPEEEVHIGVDQDPRETYLDVLFSPLRFTASAIVKALQIYRRGTERIIDLPGRH</sequence>